<evidence type="ECO:0000256" key="1">
    <source>
        <dbReference type="SAM" id="MobiDB-lite"/>
    </source>
</evidence>
<dbReference type="Proteomes" id="UP001597068">
    <property type="component" value="Unassembled WGS sequence"/>
</dbReference>
<accession>A0ABW3G8M3</accession>
<keyword evidence="3" id="KW-1185">Reference proteome</keyword>
<evidence type="ECO:0000313" key="2">
    <source>
        <dbReference type="EMBL" id="MFD0926503.1"/>
    </source>
</evidence>
<comment type="caution">
    <text evidence="2">The sequence shown here is derived from an EMBL/GenBank/DDBJ whole genome shotgun (WGS) entry which is preliminary data.</text>
</comment>
<proteinExistence type="predicted"/>
<protein>
    <submittedName>
        <fullName evidence="2">Uncharacterized protein</fullName>
    </submittedName>
</protein>
<name>A0ABW3G8M3_9NOCA</name>
<evidence type="ECO:0000313" key="3">
    <source>
        <dbReference type="Proteomes" id="UP001597068"/>
    </source>
</evidence>
<reference evidence="3" key="1">
    <citation type="journal article" date="2019" name="Int. J. Syst. Evol. Microbiol.">
        <title>The Global Catalogue of Microorganisms (GCM) 10K type strain sequencing project: providing services to taxonomists for standard genome sequencing and annotation.</title>
        <authorList>
            <consortium name="The Broad Institute Genomics Platform"/>
            <consortium name="The Broad Institute Genome Sequencing Center for Infectious Disease"/>
            <person name="Wu L."/>
            <person name="Ma J."/>
        </authorList>
    </citation>
    <scope>NUCLEOTIDE SEQUENCE [LARGE SCALE GENOMIC DNA]</scope>
    <source>
        <strain evidence="3">CCUG 50873</strain>
    </source>
</reference>
<dbReference type="RefSeq" id="WP_253645625.1">
    <property type="nucleotide sequence ID" value="NZ_BAAAMO010000002.1"/>
</dbReference>
<feature type="region of interest" description="Disordered" evidence="1">
    <location>
        <begin position="1"/>
        <end position="35"/>
    </location>
</feature>
<organism evidence="2 3">
    <name type="scientific">Williamsia deligens</name>
    <dbReference type="NCBI Taxonomy" id="321325"/>
    <lineage>
        <taxon>Bacteria</taxon>
        <taxon>Bacillati</taxon>
        <taxon>Actinomycetota</taxon>
        <taxon>Actinomycetes</taxon>
        <taxon>Mycobacteriales</taxon>
        <taxon>Nocardiaceae</taxon>
        <taxon>Williamsia</taxon>
    </lineage>
</organism>
<dbReference type="EMBL" id="JBHTIL010000001">
    <property type="protein sequence ID" value="MFD0926503.1"/>
    <property type="molecule type" value="Genomic_DNA"/>
</dbReference>
<gene>
    <name evidence="2" type="ORF">ACFQ04_12235</name>
</gene>
<sequence>MPGELRNSRSRPHLRVVASSRRPAERLPALTSSGANSSADFLWLEQPADNDDGPVRCYENECSAEPVYEVLRRADDPFVREVRRADGEIALTVFRISGWPRTKWTVNTPGHVDAYLIAERRRDALWRRTIGRLTKIQDSSIDIVGLVVAAIAFPALLMPANRLEITDRSGGRVGLVTIPPSLSRPRDSYCLYLDSQPLPLSDVTFALLAIAVVQDLK</sequence>